<keyword evidence="2" id="KW-1185">Reference proteome</keyword>
<dbReference type="Proteomes" id="UP001055879">
    <property type="component" value="Linkage Group LG04"/>
</dbReference>
<evidence type="ECO:0000313" key="2">
    <source>
        <dbReference type="Proteomes" id="UP001055879"/>
    </source>
</evidence>
<reference evidence="1 2" key="2">
    <citation type="journal article" date="2022" name="Mol. Ecol. Resour.">
        <title>The genomes of chicory, endive, great burdock and yacon provide insights into Asteraceae paleo-polyploidization history and plant inulin production.</title>
        <authorList>
            <person name="Fan W."/>
            <person name="Wang S."/>
            <person name="Wang H."/>
            <person name="Wang A."/>
            <person name="Jiang F."/>
            <person name="Liu H."/>
            <person name="Zhao H."/>
            <person name="Xu D."/>
            <person name="Zhang Y."/>
        </authorList>
    </citation>
    <scope>NUCLEOTIDE SEQUENCE [LARGE SCALE GENOMIC DNA]</scope>
    <source>
        <strain evidence="2">cv. Niubang</strain>
    </source>
</reference>
<reference evidence="2" key="1">
    <citation type="journal article" date="2022" name="Mol. Ecol. Resour.">
        <title>The genomes of chicory, endive, great burdock and yacon provide insights into Asteraceae palaeo-polyploidization history and plant inulin production.</title>
        <authorList>
            <person name="Fan W."/>
            <person name="Wang S."/>
            <person name="Wang H."/>
            <person name="Wang A."/>
            <person name="Jiang F."/>
            <person name="Liu H."/>
            <person name="Zhao H."/>
            <person name="Xu D."/>
            <person name="Zhang Y."/>
        </authorList>
    </citation>
    <scope>NUCLEOTIDE SEQUENCE [LARGE SCALE GENOMIC DNA]</scope>
    <source>
        <strain evidence="2">cv. Niubang</strain>
    </source>
</reference>
<protein>
    <submittedName>
        <fullName evidence="1">Uncharacterized protein</fullName>
    </submittedName>
</protein>
<dbReference type="EMBL" id="CM042050">
    <property type="protein sequence ID" value="KAI3735947.1"/>
    <property type="molecule type" value="Genomic_DNA"/>
</dbReference>
<sequence length="569" mass="64084">MAPMKAVKSEYRFKKESNTRRRRRSRSRSRSANVGFNSLKISMADKQLNFNRPLLSVRRFSSPVASEKDSPRKNESSLPQIPSYKPESQSGSLRNPGSVPFVWEHSPGRPKDEAKTQKERPPVVPKLPPGRISKHKKQDFDKMTQESNAKKGPGKNSLGSHSEEKLTKFESSKETKKVRSDSRDDDEDGNGEIYMGSNVKQSGIRFLPETKAMDSEMVKGKPLEVKKAVNRENEKPQLTYGPNFLQFTADESEEESDFDYDDHENMSYKVCGLLPHFCLKGSMGVLNPIPGLSVRTRLPISSANKTRDRSSSVTSQPARVAVYEHKSSVNHQEDQMVLKNESIEATNQKKFQKLEGSGLYDRLQDRGISYNLTESSSPPVSETKDVNFQKKGLVSFKELLLADENEKEADSHKPIVEKTLYIDTIHKVETAKYNSYSSSPKGKSNFKQTDVCVFEISDIPTESLQLDFLADKPKGDKEMKTKTGFFKDSKVDQDLKVSKQSGLELPATPPLPKSPSDSWLWRTLPSVSSKTASLRTNLKYPSPKRAARLDKNVQLRHPQGLLLPIPETL</sequence>
<comment type="caution">
    <text evidence="1">The sequence shown here is derived from an EMBL/GenBank/DDBJ whole genome shotgun (WGS) entry which is preliminary data.</text>
</comment>
<name>A0ACB9CNT9_ARCLA</name>
<evidence type="ECO:0000313" key="1">
    <source>
        <dbReference type="EMBL" id="KAI3735947.1"/>
    </source>
</evidence>
<gene>
    <name evidence="1" type="ORF">L6452_15474</name>
</gene>
<organism evidence="1 2">
    <name type="scientific">Arctium lappa</name>
    <name type="common">Greater burdock</name>
    <name type="synonym">Lappa major</name>
    <dbReference type="NCBI Taxonomy" id="4217"/>
    <lineage>
        <taxon>Eukaryota</taxon>
        <taxon>Viridiplantae</taxon>
        <taxon>Streptophyta</taxon>
        <taxon>Embryophyta</taxon>
        <taxon>Tracheophyta</taxon>
        <taxon>Spermatophyta</taxon>
        <taxon>Magnoliopsida</taxon>
        <taxon>eudicotyledons</taxon>
        <taxon>Gunneridae</taxon>
        <taxon>Pentapetalae</taxon>
        <taxon>asterids</taxon>
        <taxon>campanulids</taxon>
        <taxon>Asterales</taxon>
        <taxon>Asteraceae</taxon>
        <taxon>Carduoideae</taxon>
        <taxon>Cardueae</taxon>
        <taxon>Arctiinae</taxon>
        <taxon>Arctium</taxon>
    </lineage>
</organism>
<accession>A0ACB9CNT9</accession>
<proteinExistence type="predicted"/>